<evidence type="ECO:0000256" key="1">
    <source>
        <dbReference type="SAM" id="MobiDB-lite"/>
    </source>
</evidence>
<keyword evidence="3" id="KW-1185">Reference proteome</keyword>
<dbReference type="EMBL" id="JABMIG020000408">
    <property type="protein sequence ID" value="KAL3779031.1"/>
    <property type="molecule type" value="Genomic_DNA"/>
</dbReference>
<evidence type="ECO:0000313" key="2">
    <source>
        <dbReference type="EMBL" id="KAL3779031.1"/>
    </source>
</evidence>
<reference evidence="2 3" key="1">
    <citation type="journal article" date="2020" name="G3 (Bethesda)">
        <title>Improved Reference Genome for Cyclotella cryptica CCMP332, a Model for Cell Wall Morphogenesis, Salinity Adaptation, and Lipid Production in Diatoms (Bacillariophyta).</title>
        <authorList>
            <person name="Roberts W.R."/>
            <person name="Downey K.M."/>
            <person name="Ruck E.C."/>
            <person name="Traller J.C."/>
            <person name="Alverson A.J."/>
        </authorList>
    </citation>
    <scope>NUCLEOTIDE SEQUENCE [LARGE SCALE GENOMIC DNA]</scope>
    <source>
        <strain evidence="2 3">CCMP332</strain>
    </source>
</reference>
<sequence>MPFFGFGQRSSSAAVAAAAGAHHQRQTSLSMSSSDKNKNARIAEVRAQTIAMAQSGELNLSRSKTSSGHTRLSSSGHKPAYTQSAMYSPGRHIVAVEPDNDDSKHRRIDQGILDASREALTEQIQARQRLQQQQQQQEQQSKNQSWWSSALSYATPGVSPDRVSVNTSSSPEGLGDNSRASAGLTVTKKFRVP</sequence>
<feature type="region of interest" description="Disordered" evidence="1">
    <location>
        <begin position="1"/>
        <end position="39"/>
    </location>
</feature>
<accession>A0ABD3NVP9</accession>
<protein>
    <submittedName>
        <fullName evidence="2">Uncharacterized protein</fullName>
    </submittedName>
</protein>
<organism evidence="2 3">
    <name type="scientific">Cyclotella cryptica</name>
    <dbReference type="NCBI Taxonomy" id="29204"/>
    <lineage>
        <taxon>Eukaryota</taxon>
        <taxon>Sar</taxon>
        <taxon>Stramenopiles</taxon>
        <taxon>Ochrophyta</taxon>
        <taxon>Bacillariophyta</taxon>
        <taxon>Coscinodiscophyceae</taxon>
        <taxon>Thalassiosirophycidae</taxon>
        <taxon>Stephanodiscales</taxon>
        <taxon>Stephanodiscaceae</taxon>
        <taxon>Cyclotella</taxon>
    </lineage>
</organism>
<feature type="region of interest" description="Disordered" evidence="1">
    <location>
        <begin position="56"/>
        <end position="83"/>
    </location>
</feature>
<name>A0ABD3NVP9_9STRA</name>
<evidence type="ECO:0000313" key="3">
    <source>
        <dbReference type="Proteomes" id="UP001516023"/>
    </source>
</evidence>
<gene>
    <name evidence="2" type="ORF">HJC23_011470</name>
</gene>
<feature type="region of interest" description="Disordered" evidence="1">
    <location>
        <begin position="130"/>
        <end position="193"/>
    </location>
</feature>
<proteinExistence type="predicted"/>
<feature type="compositionally biased region" description="Low complexity" evidence="1">
    <location>
        <begin position="10"/>
        <end position="21"/>
    </location>
</feature>
<comment type="caution">
    <text evidence="2">The sequence shown here is derived from an EMBL/GenBank/DDBJ whole genome shotgun (WGS) entry which is preliminary data.</text>
</comment>
<dbReference type="Proteomes" id="UP001516023">
    <property type="component" value="Unassembled WGS sequence"/>
</dbReference>
<feature type="compositionally biased region" description="Low complexity" evidence="1">
    <location>
        <begin position="130"/>
        <end position="144"/>
    </location>
</feature>
<dbReference type="AlphaFoldDB" id="A0ABD3NVP9"/>